<dbReference type="WBParaSite" id="PSU_v2.g13133.t1">
    <property type="protein sequence ID" value="PSU_v2.g13133.t1"/>
    <property type="gene ID" value="PSU_v2.g13133"/>
</dbReference>
<sequence length="251" mass="29248">MEEAKWLYDQLTPLTPILTALSAATPIHRSYLSDMDSRWDIITQGNDDRTPEERGLFEEKHYQKLICAGIEVPIAQHIANMFIRDPLLVLKDQIEQDDESCTDHFDYLQISVWNSMRFKPPPPDNDSNIGWRVEFRPTEIQLTDFENSAFSIFVVLLTRVIISYNLIFVTNVSKINQNMTRAVKRDAVLNEKLCFRNKLVTCEMTSEGKRKVRGKSETEISTDDLTVNEIINGMKNMFKSIFTYRQCHFRK</sequence>
<evidence type="ECO:0000256" key="5">
    <source>
        <dbReference type="ARBA" id="ARBA00022684"/>
    </source>
</evidence>
<dbReference type="Proteomes" id="UP000887577">
    <property type="component" value="Unplaced"/>
</dbReference>
<keyword evidence="5 10" id="KW-0317">Glutathione biosynthesis</keyword>
<comment type="pathway">
    <text evidence="1 10">Sulfur metabolism; glutathione biosynthesis; glutathione from L-cysteine and L-glutamate: step 1/2.</text>
</comment>
<dbReference type="InterPro" id="IPR004308">
    <property type="entry name" value="GCS"/>
</dbReference>
<keyword evidence="6 10" id="KW-0547">Nucleotide-binding</keyword>
<evidence type="ECO:0000256" key="6">
    <source>
        <dbReference type="ARBA" id="ARBA00022741"/>
    </source>
</evidence>
<evidence type="ECO:0000256" key="8">
    <source>
        <dbReference type="ARBA" id="ARBA00030585"/>
    </source>
</evidence>
<proteinExistence type="inferred from homology"/>
<keyword evidence="11" id="KW-0812">Transmembrane</keyword>
<evidence type="ECO:0000313" key="12">
    <source>
        <dbReference type="Proteomes" id="UP000887577"/>
    </source>
</evidence>
<dbReference type="GO" id="GO:0004357">
    <property type="term" value="F:glutamate-cysteine ligase activity"/>
    <property type="evidence" value="ECO:0007669"/>
    <property type="project" value="UniProtKB-UniRule"/>
</dbReference>
<protein>
    <recommendedName>
        <fullName evidence="3 10">Glutamate--cysteine ligase</fullName>
        <ecNumber evidence="3 10">6.3.2.2</ecNumber>
    </recommendedName>
    <alternativeName>
        <fullName evidence="9 10">Gamma-ECS</fullName>
    </alternativeName>
    <alternativeName>
        <fullName evidence="8 10">Gamma-glutamylcysteine synthetase</fullName>
    </alternativeName>
</protein>
<dbReference type="GO" id="GO:0017109">
    <property type="term" value="C:glutamate-cysteine ligase complex"/>
    <property type="evidence" value="ECO:0007669"/>
    <property type="project" value="TreeGrafter"/>
</dbReference>
<evidence type="ECO:0000256" key="9">
    <source>
        <dbReference type="ARBA" id="ARBA00032122"/>
    </source>
</evidence>
<dbReference type="PANTHER" id="PTHR11164">
    <property type="entry name" value="GLUTAMATE CYSTEINE LIGASE"/>
    <property type="match status" value="1"/>
</dbReference>
<evidence type="ECO:0000256" key="11">
    <source>
        <dbReference type="SAM" id="Phobius"/>
    </source>
</evidence>
<dbReference type="InterPro" id="IPR014746">
    <property type="entry name" value="Gln_synth/guanido_kin_cat_dom"/>
</dbReference>
<dbReference type="SUPFAM" id="SSF55931">
    <property type="entry name" value="Glutamine synthetase/guanido kinase"/>
    <property type="match status" value="1"/>
</dbReference>
<dbReference type="Pfam" id="PF03074">
    <property type="entry name" value="GCS"/>
    <property type="match status" value="2"/>
</dbReference>
<dbReference type="AlphaFoldDB" id="A0A914XYW3"/>
<comment type="similarity">
    <text evidence="2 10">Belongs to the glutamate--cysteine ligase type 3 family.</text>
</comment>
<keyword evidence="12" id="KW-1185">Reference proteome</keyword>
<keyword evidence="11" id="KW-1133">Transmembrane helix</keyword>
<organism evidence="12 13">
    <name type="scientific">Panagrolaimus superbus</name>
    <dbReference type="NCBI Taxonomy" id="310955"/>
    <lineage>
        <taxon>Eukaryota</taxon>
        <taxon>Metazoa</taxon>
        <taxon>Ecdysozoa</taxon>
        <taxon>Nematoda</taxon>
        <taxon>Chromadorea</taxon>
        <taxon>Rhabditida</taxon>
        <taxon>Tylenchina</taxon>
        <taxon>Panagrolaimomorpha</taxon>
        <taxon>Panagrolaimoidea</taxon>
        <taxon>Panagrolaimidae</taxon>
        <taxon>Panagrolaimus</taxon>
    </lineage>
</organism>
<evidence type="ECO:0000256" key="2">
    <source>
        <dbReference type="ARBA" id="ARBA00008100"/>
    </source>
</evidence>
<evidence type="ECO:0000256" key="10">
    <source>
        <dbReference type="RuleBase" id="RU367135"/>
    </source>
</evidence>
<evidence type="ECO:0000256" key="3">
    <source>
        <dbReference type="ARBA" id="ARBA00012220"/>
    </source>
</evidence>
<dbReference type="Gene3D" id="3.30.590.50">
    <property type="match status" value="2"/>
</dbReference>
<dbReference type="PANTHER" id="PTHR11164:SF0">
    <property type="entry name" value="GLUTAMATE--CYSTEINE LIGASE CATALYTIC SUBUNIT"/>
    <property type="match status" value="1"/>
</dbReference>
<dbReference type="GO" id="GO:0006750">
    <property type="term" value="P:glutathione biosynthetic process"/>
    <property type="evidence" value="ECO:0007669"/>
    <property type="project" value="UniProtKB-UniRule"/>
</dbReference>
<name>A0A914XYW3_9BILA</name>
<evidence type="ECO:0000256" key="7">
    <source>
        <dbReference type="ARBA" id="ARBA00022840"/>
    </source>
</evidence>
<evidence type="ECO:0000256" key="1">
    <source>
        <dbReference type="ARBA" id="ARBA00005006"/>
    </source>
</evidence>
<keyword evidence="11" id="KW-0472">Membrane</keyword>
<feature type="transmembrane region" description="Helical" evidence="11">
    <location>
        <begin position="149"/>
        <end position="169"/>
    </location>
</feature>
<dbReference type="EC" id="6.3.2.2" evidence="3 10"/>
<comment type="catalytic activity">
    <reaction evidence="10">
        <text>L-cysteine + L-glutamate + ATP = gamma-L-glutamyl-L-cysteine + ADP + phosphate + H(+)</text>
        <dbReference type="Rhea" id="RHEA:13285"/>
        <dbReference type="ChEBI" id="CHEBI:15378"/>
        <dbReference type="ChEBI" id="CHEBI:29985"/>
        <dbReference type="ChEBI" id="CHEBI:30616"/>
        <dbReference type="ChEBI" id="CHEBI:35235"/>
        <dbReference type="ChEBI" id="CHEBI:43474"/>
        <dbReference type="ChEBI" id="CHEBI:58173"/>
        <dbReference type="ChEBI" id="CHEBI:456216"/>
        <dbReference type="EC" id="6.3.2.2"/>
    </reaction>
</comment>
<keyword evidence="4 10" id="KW-0436">Ligase</keyword>
<evidence type="ECO:0000313" key="13">
    <source>
        <dbReference type="WBParaSite" id="PSU_v2.g13133.t1"/>
    </source>
</evidence>
<reference evidence="13" key="1">
    <citation type="submission" date="2022-11" db="UniProtKB">
        <authorList>
            <consortium name="WormBaseParasite"/>
        </authorList>
    </citation>
    <scope>IDENTIFICATION</scope>
</reference>
<evidence type="ECO:0000256" key="4">
    <source>
        <dbReference type="ARBA" id="ARBA00022598"/>
    </source>
</evidence>
<keyword evidence="7 10" id="KW-0067">ATP-binding</keyword>
<accession>A0A914XYW3</accession>
<dbReference type="GO" id="GO:0005524">
    <property type="term" value="F:ATP binding"/>
    <property type="evidence" value="ECO:0007669"/>
    <property type="project" value="UniProtKB-UniRule"/>
</dbReference>